<evidence type="ECO:0000256" key="1">
    <source>
        <dbReference type="SAM" id="MobiDB-lite"/>
    </source>
</evidence>
<feature type="region of interest" description="Disordered" evidence="1">
    <location>
        <begin position="1"/>
        <end position="28"/>
    </location>
</feature>
<dbReference type="EMBL" id="BJWL01000106">
    <property type="protein sequence ID" value="GFS30164.1"/>
    <property type="molecule type" value="Genomic_DNA"/>
</dbReference>
<evidence type="ECO:0000259" key="2">
    <source>
        <dbReference type="Pfam" id="PF25475"/>
    </source>
</evidence>
<dbReference type="Proteomes" id="UP000585474">
    <property type="component" value="Unassembled WGS sequence"/>
</dbReference>
<dbReference type="PANTHER" id="PTHR35481">
    <property type="entry name" value="DNA-DIRECTED RNA POLYMERASE SUBUNIT ALPHA"/>
    <property type="match status" value="1"/>
</dbReference>
<keyword evidence="4" id="KW-1185">Reference proteome</keyword>
<feature type="domain" description="DUF7903" evidence="2">
    <location>
        <begin position="226"/>
        <end position="376"/>
    </location>
</feature>
<dbReference type="OrthoDB" id="2014147at2759"/>
<feature type="compositionally biased region" description="Basic residues" evidence="1">
    <location>
        <begin position="1"/>
        <end position="10"/>
    </location>
</feature>
<dbReference type="PANTHER" id="PTHR35481:SF1">
    <property type="entry name" value="DNA-DIRECTED RNA POLYMERASE SUBUNIT ALPHA"/>
    <property type="match status" value="1"/>
</dbReference>
<evidence type="ECO:0000313" key="3">
    <source>
        <dbReference type="EMBL" id="GFS30164.1"/>
    </source>
</evidence>
<accession>A0A7J0DB05</accession>
<evidence type="ECO:0000313" key="4">
    <source>
        <dbReference type="Proteomes" id="UP000585474"/>
    </source>
</evidence>
<proteinExistence type="predicted"/>
<protein>
    <recommendedName>
        <fullName evidence="2">DUF7903 domain-containing protein</fullName>
    </recommendedName>
</protein>
<comment type="caution">
    <text evidence="3">The sequence shown here is derived from an EMBL/GenBank/DDBJ whole genome shotgun (WGS) entry which is preliminary data.</text>
</comment>
<name>A0A7J0DB05_9ERIC</name>
<reference evidence="4" key="1">
    <citation type="submission" date="2019-07" db="EMBL/GenBank/DDBJ databases">
        <title>De Novo Assembly of kiwifruit Actinidia rufa.</title>
        <authorList>
            <person name="Sugita-Konishi S."/>
            <person name="Sato K."/>
            <person name="Mori E."/>
            <person name="Abe Y."/>
            <person name="Kisaki G."/>
            <person name="Hamano K."/>
            <person name="Suezawa K."/>
            <person name="Otani M."/>
            <person name="Fukuda T."/>
            <person name="Manabe T."/>
            <person name="Gomi K."/>
            <person name="Tabuchi M."/>
            <person name="Akimitsu K."/>
            <person name="Kataoka I."/>
        </authorList>
    </citation>
    <scope>NUCLEOTIDE SEQUENCE [LARGE SCALE GENOMIC DNA]</scope>
    <source>
        <strain evidence="4">cv. Fuchu</strain>
    </source>
</reference>
<dbReference type="AlphaFoldDB" id="A0A7J0DB05"/>
<organism evidence="3 4">
    <name type="scientific">Actinidia rufa</name>
    <dbReference type="NCBI Taxonomy" id="165716"/>
    <lineage>
        <taxon>Eukaryota</taxon>
        <taxon>Viridiplantae</taxon>
        <taxon>Streptophyta</taxon>
        <taxon>Embryophyta</taxon>
        <taxon>Tracheophyta</taxon>
        <taxon>Spermatophyta</taxon>
        <taxon>Magnoliopsida</taxon>
        <taxon>eudicotyledons</taxon>
        <taxon>Gunneridae</taxon>
        <taxon>Pentapetalae</taxon>
        <taxon>asterids</taxon>
        <taxon>Ericales</taxon>
        <taxon>Actinidiaceae</taxon>
        <taxon>Actinidia</taxon>
    </lineage>
</organism>
<dbReference type="InterPro" id="IPR057225">
    <property type="entry name" value="DUF7903"/>
</dbReference>
<dbReference type="Pfam" id="PF25475">
    <property type="entry name" value="DUF7903"/>
    <property type="match status" value="1"/>
</dbReference>
<sequence length="377" mass="42806">MAYLPPHKRHSTDAERPSPKPESLAPQFHKKLSIGASGSNVERRKNKQSFPTWKIVYANNAISRWFAVGLADDTHFASSTRLEPISLKSFEHKLGEPPLTLVLDSHLTENKEVKGDVRKSPWESVTEDVKEDLLSSFQNLRKAMECQELEVKPALVARFGKILFHGSPSVSLETVRSSSVAVTTLRQLKRSFYTTVPLSYMKNITNEVVPNIRLNFEEEKELYNVKSELNQVRHLVFDISCLDRELDLRLMLCAKRILTTLTDDEKSSISSLIDSAVLDPDVKGGLRWPLGKASCGDRYTVVGVWHTNSKTFRNASTRLKVRHADRFDFRTSSGEVTGEVSLKMTGIVSQLQEQNIQIDQVTEMLKDNLKLIWDYFL</sequence>
<gene>
    <name evidence="3" type="ORF">Acr_00g0010530</name>
</gene>